<gene>
    <name evidence="1" type="ORF">PoMZ_06348</name>
</gene>
<sequence>MGIITYYYLPRENFPRRGTPRGEFVDCALSLYIVQYNRDRSGWSATRIKVSRRTMLTQAWDDSHLIDRAKESLPRRSLPMVPASNSLAASPLQCKVPRGSARANSASLGTMSLIGLHDRGTFCKGLWQASLARILRGELVKCKQSKAGLAGWLVACFVINGAAEATHDMVYYLRYLVYWNMHCIKIRISSAAKTRVDATWHQRAAPGGDLFQLATFLSFDRSKDGLVHGLRSLQVRKSNAALQLLYKDSTPGLSYNVD</sequence>
<name>A0A4P7NQT2_PYROR</name>
<evidence type="ECO:0000313" key="1">
    <source>
        <dbReference type="EMBL" id="QBZ64650.1"/>
    </source>
</evidence>
<protein>
    <submittedName>
        <fullName evidence="1">Uncharacterized protein</fullName>
    </submittedName>
</protein>
<evidence type="ECO:0000313" key="2">
    <source>
        <dbReference type="Proteomes" id="UP000294847"/>
    </source>
</evidence>
<dbReference type="EMBL" id="CP034209">
    <property type="protein sequence ID" value="QBZ64650.1"/>
    <property type="molecule type" value="Genomic_DNA"/>
</dbReference>
<accession>A0A4P7NQT2</accession>
<organism evidence="1 2">
    <name type="scientific">Pyricularia oryzae</name>
    <name type="common">Rice blast fungus</name>
    <name type="synonym">Magnaporthe oryzae</name>
    <dbReference type="NCBI Taxonomy" id="318829"/>
    <lineage>
        <taxon>Eukaryota</taxon>
        <taxon>Fungi</taxon>
        <taxon>Dikarya</taxon>
        <taxon>Ascomycota</taxon>
        <taxon>Pezizomycotina</taxon>
        <taxon>Sordariomycetes</taxon>
        <taxon>Sordariomycetidae</taxon>
        <taxon>Magnaporthales</taxon>
        <taxon>Pyriculariaceae</taxon>
        <taxon>Pyricularia</taxon>
    </lineage>
</organism>
<proteinExistence type="predicted"/>
<dbReference type="Proteomes" id="UP000294847">
    <property type="component" value="Chromosome 6"/>
</dbReference>
<reference evidence="1 2" key="1">
    <citation type="journal article" date="2019" name="Mol. Biol. Evol.">
        <title>Blast fungal genomes show frequent chromosomal changes, gene gains and losses, and effector gene turnover.</title>
        <authorList>
            <person name="Gomez Luciano L.B."/>
            <person name="Jason Tsai I."/>
            <person name="Chuma I."/>
            <person name="Tosa Y."/>
            <person name="Chen Y.H."/>
            <person name="Li J.Y."/>
            <person name="Li M.Y."/>
            <person name="Jade Lu M.Y."/>
            <person name="Nakayashiki H."/>
            <person name="Li W.H."/>
        </authorList>
    </citation>
    <scope>NUCLEOTIDE SEQUENCE [LARGE SCALE GENOMIC DNA]</scope>
    <source>
        <strain evidence="1">MZ5-1-6</strain>
    </source>
</reference>
<dbReference type="AlphaFoldDB" id="A0A4P7NQT2"/>